<gene>
    <name evidence="1" type="ORF">GCM10011379_26140</name>
</gene>
<protein>
    <submittedName>
        <fullName evidence="1">Uncharacterized protein</fullName>
    </submittedName>
</protein>
<proteinExistence type="predicted"/>
<reference evidence="1" key="2">
    <citation type="submission" date="2020-09" db="EMBL/GenBank/DDBJ databases">
        <authorList>
            <person name="Sun Q."/>
            <person name="Zhou Y."/>
        </authorList>
    </citation>
    <scope>NUCLEOTIDE SEQUENCE</scope>
    <source>
        <strain evidence="1">CGMCC 1.15290</strain>
    </source>
</reference>
<dbReference type="RefSeq" id="WP_188952897.1">
    <property type="nucleotide sequence ID" value="NZ_BMIB01000003.1"/>
</dbReference>
<organism evidence="1 2">
    <name type="scientific">Filimonas zeae</name>
    <dbReference type="NCBI Taxonomy" id="1737353"/>
    <lineage>
        <taxon>Bacteria</taxon>
        <taxon>Pseudomonadati</taxon>
        <taxon>Bacteroidota</taxon>
        <taxon>Chitinophagia</taxon>
        <taxon>Chitinophagales</taxon>
        <taxon>Chitinophagaceae</taxon>
        <taxon>Filimonas</taxon>
    </lineage>
</organism>
<evidence type="ECO:0000313" key="1">
    <source>
        <dbReference type="EMBL" id="GGH69130.1"/>
    </source>
</evidence>
<sequence length="54" mass="6171">MPLEIRELVIKVTVEEKSGKPEADVEHTLQTLKAQVVNECLEKIVRKLENASQR</sequence>
<evidence type="ECO:0000313" key="2">
    <source>
        <dbReference type="Proteomes" id="UP000627292"/>
    </source>
</evidence>
<comment type="caution">
    <text evidence="1">The sequence shown here is derived from an EMBL/GenBank/DDBJ whole genome shotgun (WGS) entry which is preliminary data.</text>
</comment>
<dbReference type="InterPro" id="IPR045459">
    <property type="entry name" value="DUF5908"/>
</dbReference>
<dbReference type="Pfam" id="PF19265">
    <property type="entry name" value="DUF5908"/>
    <property type="match status" value="1"/>
</dbReference>
<accession>A0A917MWH9</accession>
<name>A0A917MWH9_9BACT</name>
<reference evidence="1" key="1">
    <citation type="journal article" date="2014" name="Int. J. Syst. Evol. Microbiol.">
        <title>Complete genome sequence of Corynebacterium casei LMG S-19264T (=DSM 44701T), isolated from a smear-ripened cheese.</title>
        <authorList>
            <consortium name="US DOE Joint Genome Institute (JGI-PGF)"/>
            <person name="Walter F."/>
            <person name="Albersmeier A."/>
            <person name="Kalinowski J."/>
            <person name="Ruckert C."/>
        </authorList>
    </citation>
    <scope>NUCLEOTIDE SEQUENCE</scope>
    <source>
        <strain evidence="1">CGMCC 1.15290</strain>
    </source>
</reference>
<dbReference type="EMBL" id="BMIB01000003">
    <property type="protein sequence ID" value="GGH69130.1"/>
    <property type="molecule type" value="Genomic_DNA"/>
</dbReference>
<dbReference type="AlphaFoldDB" id="A0A917MWH9"/>
<keyword evidence="2" id="KW-1185">Reference proteome</keyword>
<dbReference type="Proteomes" id="UP000627292">
    <property type="component" value="Unassembled WGS sequence"/>
</dbReference>